<evidence type="ECO:0000313" key="3">
    <source>
        <dbReference type="Proteomes" id="UP000316416"/>
    </source>
</evidence>
<reference evidence="2" key="1">
    <citation type="submission" date="2021-07" db="EMBL/GenBank/DDBJ databases">
        <title>Shewanella sp. YLB-07 whole genome sequence.</title>
        <authorList>
            <person name="Yu L."/>
        </authorList>
    </citation>
    <scope>NUCLEOTIDE SEQUENCE</scope>
    <source>
        <strain evidence="2">YLB-08</strain>
    </source>
</reference>
<keyword evidence="1" id="KW-0812">Transmembrane</keyword>
<gene>
    <name evidence="2" type="ORF">FM038_011375</name>
</gene>
<feature type="transmembrane region" description="Helical" evidence="1">
    <location>
        <begin position="176"/>
        <end position="198"/>
    </location>
</feature>
<protein>
    <submittedName>
        <fullName evidence="2">Uncharacterized protein</fullName>
    </submittedName>
</protein>
<evidence type="ECO:0000256" key="1">
    <source>
        <dbReference type="SAM" id="Phobius"/>
    </source>
</evidence>
<evidence type="ECO:0000313" key="2">
    <source>
        <dbReference type="EMBL" id="QPG57986.1"/>
    </source>
</evidence>
<sequence>MFNAIRGWVPNWNSIAKIVDHKIWNLAFLFFVLMPIIALFMKDIPDQISISINEELYTLNMTLPFKWWVLYFSALTISIAKIIYSAFSPPFLKEYVDFEDFKKSGRKGGYLQKVAHELIPFWSKKGGISSYIKKFDNRIHTLNESGVEHALGANLWGSKTEPSFWLVYDVANYSRVIPRILCVVCIAFSAISFIYISIDKIRLVLSII</sequence>
<keyword evidence="3" id="KW-1185">Reference proteome</keyword>
<feature type="transmembrane region" description="Helical" evidence="1">
    <location>
        <begin position="68"/>
        <end position="87"/>
    </location>
</feature>
<name>A0ABX6V8W9_9GAMM</name>
<feature type="transmembrane region" description="Helical" evidence="1">
    <location>
        <begin position="23"/>
        <end position="41"/>
    </location>
</feature>
<accession>A0ABX6V8W9</accession>
<proteinExistence type="predicted"/>
<dbReference type="EMBL" id="CP045503">
    <property type="protein sequence ID" value="QPG57986.1"/>
    <property type="molecule type" value="Genomic_DNA"/>
</dbReference>
<dbReference type="Proteomes" id="UP000316416">
    <property type="component" value="Chromosome"/>
</dbReference>
<dbReference type="RefSeq" id="WP_195873257.1">
    <property type="nucleotide sequence ID" value="NZ_CP045503.2"/>
</dbReference>
<organism evidence="2 3">
    <name type="scientific">Shewanella eurypsychrophilus</name>
    <dbReference type="NCBI Taxonomy" id="2593656"/>
    <lineage>
        <taxon>Bacteria</taxon>
        <taxon>Pseudomonadati</taxon>
        <taxon>Pseudomonadota</taxon>
        <taxon>Gammaproteobacteria</taxon>
        <taxon>Alteromonadales</taxon>
        <taxon>Shewanellaceae</taxon>
        <taxon>Shewanella</taxon>
    </lineage>
</organism>
<keyword evidence="1" id="KW-0472">Membrane</keyword>
<keyword evidence="1" id="KW-1133">Transmembrane helix</keyword>